<name>A0ABX0E279_9ACTN</name>
<sequence length="54" mass="5364">MNARLTVSRTVAAAVLLVVMAACTDNSDQASTEGTTAVGAVSVPLTAEARTAEA</sequence>
<feature type="signal peptide" evidence="1">
    <location>
        <begin position="1"/>
        <end position="24"/>
    </location>
</feature>
<keyword evidence="3" id="KW-1185">Reference proteome</keyword>
<feature type="chain" id="PRO_5046560678" evidence="1">
    <location>
        <begin position="25"/>
        <end position="54"/>
    </location>
</feature>
<evidence type="ECO:0000313" key="2">
    <source>
        <dbReference type="EMBL" id="NGO45272.1"/>
    </source>
</evidence>
<protein>
    <submittedName>
        <fullName evidence="2">Uncharacterized protein</fullName>
    </submittedName>
</protein>
<proteinExistence type="predicted"/>
<comment type="caution">
    <text evidence="2">The sequence shown here is derived from an EMBL/GenBank/DDBJ whole genome shotgun (WGS) entry which is preliminary data.</text>
</comment>
<evidence type="ECO:0000313" key="3">
    <source>
        <dbReference type="Proteomes" id="UP001518140"/>
    </source>
</evidence>
<evidence type="ECO:0000256" key="1">
    <source>
        <dbReference type="SAM" id="SignalP"/>
    </source>
</evidence>
<keyword evidence="1" id="KW-0732">Signal</keyword>
<dbReference type="Proteomes" id="UP001518140">
    <property type="component" value="Unassembled WGS sequence"/>
</dbReference>
<reference evidence="2 3" key="1">
    <citation type="submission" date="2020-02" db="EMBL/GenBank/DDBJ databases">
        <title>Whole-genome analyses of novel actinobacteria.</title>
        <authorList>
            <person name="Sahin N."/>
            <person name="Tokatli A."/>
        </authorList>
    </citation>
    <scope>NUCLEOTIDE SEQUENCE [LARGE SCALE GENOMIC DNA]</scope>
    <source>
        <strain evidence="2 3">YC419</strain>
    </source>
</reference>
<feature type="non-terminal residue" evidence="2">
    <location>
        <position position="54"/>
    </location>
</feature>
<dbReference type="PROSITE" id="PS51257">
    <property type="entry name" value="PROKAR_LIPOPROTEIN"/>
    <property type="match status" value="1"/>
</dbReference>
<organism evidence="2 3">
    <name type="scientific">Streptomyces ureilyticus</name>
    <dbReference type="NCBI Taxonomy" id="1775131"/>
    <lineage>
        <taxon>Bacteria</taxon>
        <taxon>Bacillati</taxon>
        <taxon>Actinomycetota</taxon>
        <taxon>Actinomycetes</taxon>
        <taxon>Kitasatosporales</taxon>
        <taxon>Streptomycetaceae</taxon>
        <taxon>Streptomyces</taxon>
    </lineage>
</organism>
<accession>A0ABX0E279</accession>
<dbReference type="EMBL" id="JAAKZX010000085">
    <property type="protein sequence ID" value="NGO45272.1"/>
    <property type="molecule type" value="Genomic_DNA"/>
</dbReference>
<gene>
    <name evidence="2" type="ORF">G6048_25035</name>
</gene>